<dbReference type="InterPro" id="IPR034505">
    <property type="entry name" value="Coproporphyrinogen-III_oxidase"/>
</dbReference>
<dbReference type="PANTHER" id="PTHR13932:SF5">
    <property type="entry name" value="RADICAL S-ADENOSYL METHIONINE DOMAIN-CONTAINING PROTEIN 1, MITOCHONDRIAL"/>
    <property type="match status" value="1"/>
</dbReference>
<sequence length="495" mass="56535">MKILQHLWKYHQRGVIFADLRYLNTYSTEKFPSSEEKLSHAYLPKSYLNTGSVYVHWPYCRQRCSYCNFVKFIPHPNSHWTIQDNILEDAMVKELQHNLQHSHISSVQSVFFGGGTPSLARPHMVEKVLAAIEEVCHLEENAEITLEGNPTSLETKKLKDFRAVKGINRVSIGVQALDESSLRLLNRDHSIKEAMQCIHVAKQLFPGRMSIDLIFGRPAQTTQSWAQELEKVLSFCDDHISLYQLTVERGTKLFCQVKSGEVIMPSTDQMADLYEVAVSLLDSSGFTRYEVSNFARGYLAECVHNKSYWQGLQYIGVGPGAHSRVVPKTISENNSVDNLCISKFSRKETHFNNSRNNELHSLQNNNCLSKNDYNNYTVREARVNAADPANWLREVTLNGSGVRKITPQTMFDVICEYVASGLRTNTGITAETWNILLPHITLWEAFHESTVWLQENKLLQVSSERVKATRQGLNVLDSILPYLLNILEEKFTKFD</sequence>
<dbReference type="NCBIfam" id="TIGR00539">
    <property type="entry name" value="hemN_rel"/>
    <property type="match status" value="1"/>
</dbReference>
<evidence type="ECO:0000256" key="2">
    <source>
        <dbReference type="ARBA" id="ARBA00014678"/>
    </source>
</evidence>
<dbReference type="CDD" id="cd01335">
    <property type="entry name" value="Radical_SAM"/>
    <property type="match status" value="1"/>
</dbReference>
<dbReference type="SFLD" id="SFLDG01065">
    <property type="entry name" value="anaerobic_coproporphyrinogen-I"/>
    <property type="match status" value="1"/>
</dbReference>
<dbReference type="GO" id="GO:0004109">
    <property type="term" value="F:coproporphyrinogen oxidase activity"/>
    <property type="evidence" value="ECO:0007669"/>
    <property type="project" value="InterPro"/>
</dbReference>
<evidence type="ECO:0000256" key="4">
    <source>
        <dbReference type="ARBA" id="ARBA00045130"/>
    </source>
</evidence>
<evidence type="ECO:0000313" key="6">
    <source>
        <dbReference type="EMBL" id="KAG7165234.1"/>
    </source>
</evidence>
<dbReference type="Pfam" id="PF04055">
    <property type="entry name" value="Radical_SAM"/>
    <property type="match status" value="1"/>
</dbReference>
<feature type="domain" description="Radical SAM core" evidence="5">
    <location>
        <begin position="45"/>
        <end position="284"/>
    </location>
</feature>
<dbReference type="InterPro" id="IPR006638">
    <property type="entry name" value="Elp3/MiaA/NifB-like_rSAM"/>
</dbReference>
<dbReference type="Proteomes" id="UP000747542">
    <property type="component" value="Unassembled WGS sequence"/>
</dbReference>
<proteinExistence type="inferred from homology"/>
<name>A0A8J5K5C1_HOMAM</name>
<keyword evidence="7" id="KW-1185">Reference proteome</keyword>
<dbReference type="PROSITE" id="PS51918">
    <property type="entry name" value="RADICAL_SAM"/>
    <property type="match status" value="1"/>
</dbReference>
<reference evidence="6" key="1">
    <citation type="journal article" date="2021" name="Sci. Adv.">
        <title>The American lobster genome reveals insights on longevity, neural, and immune adaptations.</title>
        <authorList>
            <person name="Polinski J.M."/>
            <person name="Zimin A.V."/>
            <person name="Clark K.F."/>
            <person name="Kohn A.B."/>
            <person name="Sadowski N."/>
            <person name="Timp W."/>
            <person name="Ptitsyn A."/>
            <person name="Khanna P."/>
            <person name="Romanova D.Y."/>
            <person name="Williams P."/>
            <person name="Greenwood S.J."/>
            <person name="Moroz L.L."/>
            <person name="Walt D.R."/>
            <person name="Bodnar A.G."/>
        </authorList>
    </citation>
    <scope>NUCLEOTIDE SEQUENCE</scope>
    <source>
        <strain evidence="6">GMGI-L3</strain>
    </source>
</reference>
<dbReference type="EMBL" id="JAHLQT010024443">
    <property type="protein sequence ID" value="KAG7165234.1"/>
    <property type="molecule type" value="Genomic_DNA"/>
</dbReference>
<dbReference type="AlphaFoldDB" id="A0A8J5K5C1"/>
<comment type="similarity">
    <text evidence="1">Belongs to the anaerobic coproporphyrinogen-III oxidase family. HemW subfamily.</text>
</comment>
<dbReference type="InterPro" id="IPR007197">
    <property type="entry name" value="rSAM"/>
</dbReference>
<dbReference type="InterPro" id="IPR004559">
    <property type="entry name" value="HemW-like"/>
</dbReference>
<dbReference type="SFLD" id="SFLDS00029">
    <property type="entry name" value="Radical_SAM"/>
    <property type="match status" value="1"/>
</dbReference>
<organism evidence="6 7">
    <name type="scientific">Homarus americanus</name>
    <name type="common">American lobster</name>
    <dbReference type="NCBI Taxonomy" id="6706"/>
    <lineage>
        <taxon>Eukaryota</taxon>
        <taxon>Metazoa</taxon>
        <taxon>Ecdysozoa</taxon>
        <taxon>Arthropoda</taxon>
        <taxon>Crustacea</taxon>
        <taxon>Multicrustacea</taxon>
        <taxon>Malacostraca</taxon>
        <taxon>Eumalacostraca</taxon>
        <taxon>Eucarida</taxon>
        <taxon>Decapoda</taxon>
        <taxon>Pleocyemata</taxon>
        <taxon>Astacidea</taxon>
        <taxon>Nephropoidea</taxon>
        <taxon>Nephropidae</taxon>
        <taxon>Homarus</taxon>
    </lineage>
</organism>
<evidence type="ECO:0000256" key="1">
    <source>
        <dbReference type="ARBA" id="ARBA00006100"/>
    </source>
</evidence>
<comment type="caution">
    <text evidence="6">The sequence shown here is derived from an EMBL/GenBank/DDBJ whole genome shotgun (WGS) entry which is preliminary data.</text>
</comment>
<dbReference type="SFLD" id="SFLDF00562">
    <property type="entry name" value="HemN-like__clustered_with_heat"/>
    <property type="match status" value="1"/>
</dbReference>
<evidence type="ECO:0000313" key="7">
    <source>
        <dbReference type="Proteomes" id="UP000747542"/>
    </source>
</evidence>
<dbReference type="GO" id="GO:0005739">
    <property type="term" value="C:mitochondrion"/>
    <property type="evidence" value="ECO:0007669"/>
    <property type="project" value="TreeGrafter"/>
</dbReference>
<gene>
    <name evidence="6" type="primary">Rsad1-L</name>
    <name evidence="6" type="ORF">Hamer_G019421</name>
</gene>
<dbReference type="OrthoDB" id="431409at2759"/>
<dbReference type="GO" id="GO:0051539">
    <property type="term" value="F:4 iron, 4 sulfur cluster binding"/>
    <property type="evidence" value="ECO:0007669"/>
    <property type="project" value="InterPro"/>
</dbReference>
<accession>A0A8J5K5C1</accession>
<dbReference type="GO" id="GO:0006779">
    <property type="term" value="P:porphyrin-containing compound biosynthetic process"/>
    <property type="evidence" value="ECO:0007669"/>
    <property type="project" value="InterPro"/>
</dbReference>
<protein>
    <recommendedName>
        <fullName evidence="2">Radical S-adenosyl methionine domain-containing protein 1, mitochondrial</fullName>
    </recommendedName>
    <alternativeName>
        <fullName evidence="3">Putative heme chaperone</fullName>
    </alternativeName>
</protein>
<evidence type="ECO:0000259" key="5">
    <source>
        <dbReference type="PROSITE" id="PS51918"/>
    </source>
</evidence>
<dbReference type="PANTHER" id="PTHR13932">
    <property type="entry name" value="COPROPORPHYRINIGEN III OXIDASE"/>
    <property type="match status" value="1"/>
</dbReference>
<evidence type="ECO:0000256" key="3">
    <source>
        <dbReference type="ARBA" id="ARBA00033094"/>
    </source>
</evidence>
<dbReference type="SMART" id="SM00729">
    <property type="entry name" value="Elp3"/>
    <property type="match status" value="1"/>
</dbReference>
<comment type="function">
    <text evidence="4">May be a heme chaperone, appears to bind heme. Homologous bacterial proteins do not have oxygen-independent coproporphyrinogen-III oxidase activity. Binds 1 [4Fe-4S] cluster. The cluster is coordinated with 3 cysteines and an exchangeable S-adenosyl-L-methionine.</text>
</comment>